<dbReference type="Proteomes" id="UP000179270">
    <property type="component" value="Unassembled WGS sequence"/>
</dbReference>
<protein>
    <recommendedName>
        <fullName evidence="3">SpoVT-AbrB domain-containing protein</fullName>
    </recommendedName>
</protein>
<dbReference type="STRING" id="1802055.A3A74_04385"/>
<accession>A0A1F7I8L9</accession>
<evidence type="ECO:0000313" key="2">
    <source>
        <dbReference type="Proteomes" id="UP000179270"/>
    </source>
</evidence>
<dbReference type="SUPFAM" id="SSF89447">
    <property type="entry name" value="AbrB/MazE/MraZ-like"/>
    <property type="match status" value="1"/>
</dbReference>
<gene>
    <name evidence="1" type="ORF">A3A74_04385</name>
</gene>
<evidence type="ECO:0000313" key="1">
    <source>
        <dbReference type="EMBL" id="OGK39706.1"/>
    </source>
</evidence>
<dbReference type="EMBL" id="MGAF01000045">
    <property type="protein sequence ID" value="OGK39706.1"/>
    <property type="molecule type" value="Genomic_DNA"/>
</dbReference>
<dbReference type="AlphaFoldDB" id="A0A1F7I8L9"/>
<organism evidence="1 2">
    <name type="scientific">Candidatus Roizmanbacteria bacterium RIFCSPLOWO2_01_FULL_35_13</name>
    <dbReference type="NCBI Taxonomy" id="1802055"/>
    <lineage>
        <taxon>Bacteria</taxon>
        <taxon>Candidatus Roizmaniibacteriota</taxon>
    </lineage>
</organism>
<evidence type="ECO:0008006" key="3">
    <source>
        <dbReference type="Google" id="ProtNLM"/>
    </source>
</evidence>
<proteinExistence type="predicted"/>
<sequence>MKTFTLNIRPKRQATFPELLLQEVGLKVGDKLTAQVKNNEIVLKPQKQVALDALKEIQRLVKESGVPEKEMQDNLKKIRQEDYDQRYVKTKGVS</sequence>
<reference evidence="1 2" key="1">
    <citation type="journal article" date="2016" name="Nat. Commun.">
        <title>Thousands of microbial genomes shed light on interconnected biogeochemical processes in an aquifer system.</title>
        <authorList>
            <person name="Anantharaman K."/>
            <person name="Brown C.T."/>
            <person name="Hug L.A."/>
            <person name="Sharon I."/>
            <person name="Castelle C.J."/>
            <person name="Probst A.J."/>
            <person name="Thomas B.C."/>
            <person name="Singh A."/>
            <person name="Wilkins M.J."/>
            <person name="Karaoz U."/>
            <person name="Brodie E.L."/>
            <person name="Williams K.H."/>
            <person name="Hubbard S.S."/>
            <person name="Banfield J.F."/>
        </authorList>
    </citation>
    <scope>NUCLEOTIDE SEQUENCE [LARGE SCALE GENOMIC DNA]</scope>
</reference>
<name>A0A1F7I8L9_9BACT</name>
<dbReference type="InterPro" id="IPR037914">
    <property type="entry name" value="SpoVT-AbrB_sf"/>
</dbReference>
<dbReference type="Gene3D" id="2.10.260.10">
    <property type="match status" value="1"/>
</dbReference>
<comment type="caution">
    <text evidence="1">The sequence shown here is derived from an EMBL/GenBank/DDBJ whole genome shotgun (WGS) entry which is preliminary data.</text>
</comment>